<evidence type="ECO:0000313" key="2">
    <source>
        <dbReference type="Proteomes" id="UP000184191"/>
    </source>
</evidence>
<protein>
    <recommendedName>
        <fullName evidence="3">Sulfotransferase family protein</fullName>
    </recommendedName>
</protein>
<proteinExistence type="predicted"/>
<dbReference type="RefSeq" id="WP_245813360.1">
    <property type="nucleotide sequence ID" value="NZ_FRBN01000003.1"/>
</dbReference>
<dbReference type="InterPro" id="IPR040632">
    <property type="entry name" value="Sulfotransfer_4"/>
</dbReference>
<dbReference type="Gene3D" id="3.40.50.300">
    <property type="entry name" value="P-loop containing nucleotide triphosphate hydrolases"/>
    <property type="match status" value="1"/>
</dbReference>
<dbReference type="Proteomes" id="UP000184191">
    <property type="component" value="Unassembled WGS sequence"/>
</dbReference>
<dbReference type="PANTHER" id="PTHR36978:SF4">
    <property type="entry name" value="P-LOOP CONTAINING NUCLEOSIDE TRIPHOSPHATE HYDROLASE PROTEIN"/>
    <property type="match status" value="1"/>
</dbReference>
<reference evidence="2" key="1">
    <citation type="submission" date="2016-11" db="EMBL/GenBank/DDBJ databases">
        <authorList>
            <person name="Varghese N."/>
            <person name="Submissions S."/>
        </authorList>
    </citation>
    <scope>NUCLEOTIDE SEQUENCE [LARGE SCALE GENOMIC DNA]</scope>
    <source>
        <strain evidence="2">DSM 29327</strain>
    </source>
</reference>
<organism evidence="1 2">
    <name type="scientific">Roseovarius marisflavi</name>
    <dbReference type="NCBI Taxonomy" id="1054996"/>
    <lineage>
        <taxon>Bacteria</taxon>
        <taxon>Pseudomonadati</taxon>
        <taxon>Pseudomonadota</taxon>
        <taxon>Alphaproteobacteria</taxon>
        <taxon>Rhodobacterales</taxon>
        <taxon>Roseobacteraceae</taxon>
        <taxon>Roseovarius</taxon>
    </lineage>
</organism>
<gene>
    <name evidence="1" type="ORF">SAMN05444414_103283</name>
</gene>
<dbReference type="STRING" id="1054996.SAMN05444414_103283"/>
<sequence>MEMALQVIGSGFGRTGTKSLKAALERLGFGPCHHMHEIAENPDKVAPWQTLAAGGAVDWEAAFEGYKSQVDWPGASAWRDLAKAFPEAKVIHTVRPDDKWVASFERTIGKLMANYQDMPLPPHIRDILDACAVLIGDNTFGGPVSDSALALAAYRRQTSEVTAALPAERLLVFDVAQGWAPLCAFLGVDEPDEPFPHHNLRADFWEVLGGEPT</sequence>
<dbReference type="Pfam" id="PF17784">
    <property type="entry name" value="Sulfotransfer_4"/>
    <property type="match status" value="1"/>
</dbReference>
<evidence type="ECO:0000313" key="1">
    <source>
        <dbReference type="EMBL" id="SHL00727.1"/>
    </source>
</evidence>
<keyword evidence="2" id="KW-1185">Reference proteome</keyword>
<dbReference type="InterPro" id="IPR027417">
    <property type="entry name" value="P-loop_NTPase"/>
</dbReference>
<dbReference type="AlphaFoldDB" id="A0A1M6X3Y9"/>
<accession>A0A1M6X3Y9</accession>
<dbReference type="PANTHER" id="PTHR36978">
    <property type="entry name" value="P-LOOP CONTAINING NUCLEOTIDE TRIPHOSPHATE HYDROLASE"/>
    <property type="match status" value="1"/>
</dbReference>
<name>A0A1M6X3Y9_9RHOB</name>
<dbReference type="SUPFAM" id="SSF52540">
    <property type="entry name" value="P-loop containing nucleoside triphosphate hydrolases"/>
    <property type="match status" value="1"/>
</dbReference>
<evidence type="ECO:0008006" key="3">
    <source>
        <dbReference type="Google" id="ProtNLM"/>
    </source>
</evidence>
<dbReference type="EMBL" id="FRBN01000003">
    <property type="protein sequence ID" value="SHL00727.1"/>
    <property type="molecule type" value="Genomic_DNA"/>
</dbReference>